<dbReference type="EMBL" id="DS985396">
    <property type="protein sequence ID" value="EDV18949.1"/>
    <property type="molecule type" value="Genomic_DNA"/>
</dbReference>
<proteinExistence type="predicted"/>
<dbReference type="GeneID" id="6759779"/>
<dbReference type="AlphaFoldDB" id="B3SE96"/>
<dbReference type="HOGENOM" id="CLU_1888454_0_0_1"/>
<keyword evidence="2" id="KW-1185">Reference proteome</keyword>
<accession>B3SE96</accession>
<dbReference type="KEGG" id="tad:TRIADDRAFT_62593"/>
<gene>
    <name evidence="1" type="ORF">TRIADDRAFT_62593</name>
</gene>
<evidence type="ECO:0000313" key="1">
    <source>
        <dbReference type="EMBL" id="EDV18949.1"/>
    </source>
</evidence>
<reference evidence="1 2" key="1">
    <citation type="journal article" date="2008" name="Nature">
        <title>The Trichoplax genome and the nature of placozoans.</title>
        <authorList>
            <person name="Srivastava M."/>
            <person name="Begovic E."/>
            <person name="Chapman J."/>
            <person name="Putnam N.H."/>
            <person name="Hellsten U."/>
            <person name="Kawashima T."/>
            <person name="Kuo A."/>
            <person name="Mitros T."/>
            <person name="Salamov A."/>
            <person name="Carpenter M.L."/>
            <person name="Signorovitch A.Y."/>
            <person name="Moreno M.A."/>
            <person name="Kamm K."/>
            <person name="Grimwood J."/>
            <person name="Schmutz J."/>
            <person name="Shapiro H."/>
            <person name="Grigoriev I.V."/>
            <person name="Buss L.W."/>
            <person name="Schierwater B."/>
            <person name="Dellaporta S.L."/>
            <person name="Rokhsar D.S."/>
        </authorList>
    </citation>
    <scope>NUCLEOTIDE SEQUENCE [LARGE SCALE GENOMIC DNA]</scope>
    <source>
        <strain evidence="1 2">Grell-BS-1999</strain>
    </source>
</reference>
<dbReference type="CTD" id="6759779"/>
<dbReference type="Proteomes" id="UP000009022">
    <property type="component" value="Unassembled WGS sequence"/>
</dbReference>
<dbReference type="InParanoid" id="B3SE96"/>
<sequence>MAQVAYILPIDFPMRPKLMLLDILADPDLKQVQTSTHKSSSRKISVNATVTNPSCDLVISSALRHQYACFKETIAFITQQLKELEKIKLKIVNDIIDVKTTPILYLNTPNYDDFIEIISDNTLNSASYNRQLDLQ</sequence>
<dbReference type="RefSeq" id="XP_002118565.1">
    <property type="nucleotide sequence ID" value="XM_002118529.1"/>
</dbReference>
<name>B3SE96_TRIAD</name>
<protein>
    <submittedName>
        <fullName evidence="1">Uncharacterized protein</fullName>
    </submittedName>
</protein>
<evidence type="ECO:0000313" key="2">
    <source>
        <dbReference type="Proteomes" id="UP000009022"/>
    </source>
</evidence>
<organism evidence="1 2">
    <name type="scientific">Trichoplax adhaerens</name>
    <name type="common">Trichoplax reptans</name>
    <dbReference type="NCBI Taxonomy" id="10228"/>
    <lineage>
        <taxon>Eukaryota</taxon>
        <taxon>Metazoa</taxon>
        <taxon>Placozoa</taxon>
        <taxon>Uniplacotomia</taxon>
        <taxon>Trichoplacea</taxon>
        <taxon>Trichoplacidae</taxon>
        <taxon>Trichoplax</taxon>
    </lineage>
</organism>